<evidence type="ECO:0000313" key="3">
    <source>
        <dbReference type="Proteomes" id="UP000022910"/>
    </source>
</evidence>
<dbReference type="HOGENOM" id="CLU_494439_0_0_1"/>
<keyword evidence="3" id="KW-1185">Reference proteome</keyword>
<evidence type="ECO:0000313" key="2">
    <source>
        <dbReference type="EMBL" id="EXX50300.1"/>
    </source>
</evidence>
<dbReference type="PANTHER" id="PTHR38702">
    <property type="entry name" value="CALPONIN-HOMOLOGY (CH) DOMAIN-CONTAINING PROTEIN"/>
    <property type="match status" value="1"/>
</dbReference>
<evidence type="ECO:0000256" key="1">
    <source>
        <dbReference type="SAM" id="MobiDB-lite"/>
    </source>
</evidence>
<name>A0A015I925_RHIIW</name>
<dbReference type="AlphaFoldDB" id="A0A015I925"/>
<feature type="region of interest" description="Disordered" evidence="1">
    <location>
        <begin position="1"/>
        <end position="63"/>
    </location>
</feature>
<evidence type="ECO:0008006" key="4">
    <source>
        <dbReference type="Google" id="ProtNLM"/>
    </source>
</evidence>
<feature type="region of interest" description="Disordered" evidence="1">
    <location>
        <begin position="530"/>
        <end position="551"/>
    </location>
</feature>
<dbReference type="SUPFAM" id="SSF47576">
    <property type="entry name" value="Calponin-homology domain, CH-domain"/>
    <property type="match status" value="1"/>
</dbReference>
<sequence>MGSPVVDLPKSTPPRHQSIPVLYTTSPFNGTINTEYDPRPVSRGFTMPSPGSPGKRGYKKPAKPREFAKSAKKRQSVLALGSITHLQHFYAKRGIIIKPKKPKHLEEAEKKLKLSINTNVTDLLEVTEEPDEDFPPTPLPPSPPPLPAYLTSKLDVETDPDVLLATCHADIQAMIDAWCMVTGEVKAEANPVSVDILAAIETTTKAVQSVKNYSMFKEDLSAESLSRIRATTLEVLEMISNLEESHRDEDDSSSEDGHLYKESNFHSLDRQRNILTKYLEVVEECLLFDDTDLYPPNTSYLRPSSVSSEEDLKQGVAAITPPLSPGHPNNDWVNPDVFGDVVITRYHAFLEAHRPSKSKQLPDYTPLPDPSVDKTEFLASLADGKLLCIIYNTIVRRSKRPFGFIDKIHEDTSRTYRATENLKFFAAAAKFRFEIKFDEFNPTEIVKLTNIGRAQLERILEIFCEKAMEELISTGSYKQYPMSRVASMYMQDVFSNSQMQLLQQATRNSANGNGNLDLAAAVSAKLNISTPNSNSASTSTSTSRKNSQDSS</sequence>
<accession>A0A015I925</accession>
<dbReference type="Proteomes" id="UP000022910">
    <property type="component" value="Unassembled WGS sequence"/>
</dbReference>
<dbReference type="OrthoDB" id="2534759at2759"/>
<dbReference type="PANTHER" id="PTHR38702:SF1">
    <property type="entry name" value="CALPONIN-HOMOLOGY (CH) DOMAIN-CONTAINING PROTEIN"/>
    <property type="match status" value="1"/>
</dbReference>
<dbReference type="STRING" id="1432141.A0A015I925"/>
<proteinExistence type="predicted"/>
<reference evidence="2 3" key="1">
    <citation type="submission" date="2014-02" db="EMBL/GenBank/DDBJ databases">
        <title>Single nucleus genome sequencing reveals high similarity among nuclei of an endomycorrhizal fungus.</title>
        <authorList>
            <person name="Lin K."/>
            <person name="Geurts R."/>
            <person name="Zhang Z."/>
            <person name="Limpens E."/>
            <person name="Saunders D.G."/>
            <person name="Mu D."/>
            <person name="Pang E."/>
            <person name="Cao H."/>
            <person name="Cha H."/>
            <person name="Lin T."/>
            <person name="Zhou Q."/>
            <person name="Shang Y."/>
            <person name="Li Y."/>
            <person name="Ivanov S."/>
            <person name="Sharma T."/>
            <person name="Velzen R.V."/>
            <person name="Ruijter N.D."/>
            <person name="Aanen D.K."/>
            <person name="Win J."/>
            <person name="Kamoun S."/>
            <person name="Bisseling T."/>
            <person name="Huang S."/>
        </authorList>
    </citation>
    <scope>NUCLEOTIDE SEQUENCE [LARGE SCALE GENOMIC DNA]</scope>
    <source>
        <strain evidence="3">DAOM197198w</strain>
    </source>
</reference>
<dbReference type="InterPro" id="IPR036872">
    <property type="entry name" value="CH_dom_sf"/>
</dbReference>
<dbReference type="OMA" id="FFSAACK"/>
<dbReference type="Gene3D" id="1.10.418.10">
    <property type="entry name" value="Calponin-like domain"/>
    <property type="match status" value="1"/>
</dbReference>
<protein>
    <recommendedName>
        <fullName evidence="4">Calponin-homology (CH) domain-containing protein</fullName>
    </recommendedName>
</protein>
<feature type="compositionally biased region" description="Low complexity" evidence="1">
    <location>
        <begin position="530"/>
        <end position="545"/>
    </location>
</feature>
<organism evidence="2 3">
    <name type="scientific">Rhizophagus irregularis (strain DAOM 197198w)</name>
    <name type="common">Glomus intraradices</name>
    <dbReference type="NCBI Taxonomy" id="1432141"/>
    <lineage>
        <taxon>Eukaryota</taxon>
        <taxon>Fungi</taxon>
        <taxon>Fungi incertae sedis</taxon>
        <taxon>Mucoromycota</taxon>
        <taxon>Glomeromycotina</taxon>
        <taxon>Glomeromycetes</taxon>
        <taxon>Glomerales</taxon>
        <taxon>Glomeraceae</taxon>
        <taxon>Rhizophagus</taxon>
    </lineage>
</organism>
<comment type="caution">
    <text evidence="2">The sequence shown here is derived from an EMBL/GenBank/DDBJ whole genome shotgun (WGS) entry which is preliminary data.</text>
</comment>
<gene>
    <name evidence="2" type="ORF">RirG_272190</name>
</gene>
<dbReference type="EMBL" id="JEMT01030022">
    <property type="protein sequence ID" value="EXX50300.1"/>
    <property type="molecule type" value="Genomic_DNA"/>
</dbReference>
<feature type="compositionally biased region" description="Polar residues" evidence="1">
    <location>
        <begin position="23"/>
        <end position="34"/>
    </location>
</feature>